<keyword evidence="12" id="KW-1185">Reference proteome</keyword>
<dbReference type="PANTHER" id="PTHR43829">
    <property type="entry name" value="AQUAPORIN OR AQUAGLYCEROPORIN RELATED"/>
    <property type="match status" value="1"/>
</dbReference>
<dbReference type="InterPro" id="IPR022357">
    <property type="entry name" value="MIP_CS"/>
</dbReference>
<dbReference type="GO" id="GO:0015254">
    <property type="term" value="F:glycerol channel activity"/>
    <property type="evidence" value="ECO:0007669"/>
    <property type="project" value="TreeGrafter"/>
</dbReference>
<evidence type="ECO:0000256" key="8">
    <source>
        <dbReference type="SAM" id="MobiDB-lite"/>
    </source>
</evidence>
<keyword evidence="4 7" id="KW-0812">Transmembrane</keyword>
<evidence type="ECO:0000256" key="6">
    <source>
        <dbReference type="ARBA" id="ARBA00023136"/>
    </source>
</evidence>
<evidence type="ECO:0000256" key="3">
    <source>
        <dbReference type="ARBA" id="ARBA00022448"/>
    </source>
</evidence>
<dbReference type="Proteomes" id="UP000663852">
    <property type="component" value="Unassembled WGS sequence"/>
</dbReference>
<dbReference type="EMBL" id="CAJNOR010000570">
    <property type="protein sequence ID" value="CAF0950501.1"/>
    <property type="molecule type" value="Genomic_DNA"/>
</dbReference>
<comment type="similarity">
    <text evidence="2 7">Belongs to the MIP/aquaporin (TC 1.A.8) family.</text>
</comment>
<feature type="transmembrane region" description="Helical" evidence="9">
    <location>
        <begin position="137"/>
        <end position="165"/>
    </location>
</feature>
<dbReference type="OrthoDB" id="3222at2759"/>
<gene>
    <name evidence="10" type="ORF">EDS130_LOCUS8560</name>
    <name evidence="11" type="ORF">XAT740_LOCUS10636</name>
</gene>
<protein>
    <submittedName>
        <fullName evidence="10">Uncharacterized protein</fullName>
    </submittedName>
</protein>
<reference evidence="10" key="1">
    <citation type="submission" date="2021-02" db="EMBL/GenBank/DDBJ databases">
        <authorList>
            <person name="Nowell W R."/>
        </authorList>
    </citation>
    <scope>NUCLEOTIDE SEQUENCE</scope>
</reference>
<comment type="caution">
    <text evidence="10">The sequence shown here is derived from an EMBL/GenBank/DDBJ whole genome shotgun (WGS) entry which is preliminary data.</text>
</comment>
<name>A0A813XHV4_ADIRI</name>
<dbReference type="PRINTS" id="PR02019">
    <property type="entry name" value="AQUAPORIN7"/>
</dbReference>
<organism evidence="10 13">
    <name type="scientific">Adineta ricciae</name>
    <name type="common">Rotifer</name>
    <dbReference type="NCBI Taxonomy" id="249248"/>
    <lineage>
        <taxon>Eukaryota</taxon>
        <taxon>Metazoa</taxon>
        <taxon>Spiralia</taxon>
        <taxon>Gnathifera</taxon>
        <taxon>Rotifera</taxon>
        <taxon>Eurotatoria</taxon>
        <taxon>Bdelloidea</taxon>
        <taxon>Adinetida</taxon>
        <taxon>Adinetidae</taxon>
        <taxon>Adineta</taxon>
    </lineage>
</organism>
<dbReference type="Gene3D" id="1.20.1080.10">
    <property type="entry name" value="Glycerol uptake facilitator protein"/>
    <property type="match status" value="1"/>
</dbReference>
<sequence>MLNALPDKRNSEEKDEVFLAPNEDIVHDKANALIEADQLSTHETIDLRTRRPSSLSISKSESSKSAEPPKMDATVAIIKVEQVKSDSMLLDASHRFRPWIRLLAECIAELLGTAILVLFGCSGVAQFTLSRGKLSNFLSVNFAFGFGALIAVYVAGPVSGIYNGAHINPAVSIAMLSLRSITPLQCVTYIISQFLGAFIAAALVFATYYNAIVQFDGGVRQVTGEQATAGIFGTLPAQGVTQLSLFFDQVLSTALLLIAVCALSNKRNKLVANAQIPLAVGFIIVAIGAAFGYNCGFPINPARDLGPRFFTYCAGYGSKVFSVGNYYFWIPCIGPIFGALIGTWIYHGYGKLMKMHIGQDEEEIVRARYQVDVQNVTRM</sequence>
<evidence type="ECO:0000256" key="9">
    <source>
        <dbReference type="SAM" id="Phobius"/>
    </source>
</evidence>
<keyword evidence="3 7" id="KW-0813">Transport</keyword>
<feature type="region of interest" description="Disordered" evidence="8">
    <location>
        <begin position="50"/>
        <end position="69"/>
    </location>
</feature>
<proteinExistence type="inferred from homology"/>
<evidence type="ECO:0000256" key="2">
    <source>
        <dbReference type="ARBA" id="ARBA00006175"/>
    </source>
</evidence>
<evidence type="ECO:0000313" key="12">
    <source>
        <dbReference type="Proteomes" id="UP000663828"/>
    </source>
</evidence>
<dbReference type="GO" id="GO:0015250">
    <property type="term" value="F:water channel activity"/>
    <property type="evidence" value="ECO:0007669"/>
    <property type="project" value="TreeGrafter"/>
</dbReference>
<dbReference type="PRINTS" id="PR00783">
    <property type="entry name" value="MINTRINSICP"/>
</dbReference>
<evidence type="ECO:0000256" key="4">
    <source>
        <dbReference type="ARBA" id="ARBA00022692"/>
    </source>
</evidence>
<evidence type="ECO:0000313" key="11">
    <source>
        <dbReference type="EMBL" id="CAF0950501.1"/>
    </source>
</evidence>
<feature type="transmembrane region" description="Helical" evidence="9">
    <location>
        <begin position="326"/>
        <end position="346"/>
    </location>
</feature>
<feature type="transmembrane region" description="Helical" evidence="9">
    <location>
        <begin position="102"/>
        <end position="125"/>
    </location>
</feature>
<keyword evidence="6 9" id="KW-0472">Membrane</keyword>
<comment type="subcellular location">
    <subcellularLocation>
        <location evidence="1">Membrane</location>
        <topology evidence="1">Multi-pass membrane protein</topology>
    </subcellularLocation>
</comment>
<dbReference type="GO" id="GO:0016323">
    <property type="term" value="C:basolateral plasma membrane"/>
    <property type="evidence" value="ECO:0007669"/>
    <property type="project" value="TreeGrafter"/>
</dbReference>
<dbReference type="Pfam" id="PF00230">
    <property type="entry name" value="MIP"/>
    <property type="match status" value="1"/>
</dbReference>
<dbReference type="InterPro" id="IPR000425">
    <property type="entry name" value="MIP"/>
</dbReference>
<keyword evidence="5 9" id="KW-1133">Transmembrane helix</keyword>
<dbReference type="AlphaFoldDB" id="A0A813XHV4"/>
<dbReference type="EMBL" id="CAJNOJ010000027">
    <property type="protein sequence ID" value="CAF0876367.1"/>
    <property type="molecule type" value="Genomic_DNA"/>
</dbReference>
<dbReference type="InterPro" id="IPR050363">
    <property type="entry name" value="MIP/Aquaporin"/>
</dbReference>
<feature type="transmembrane region" description="Helical" evidence="9">
    <location>
        <begin position="276"/>
        <end position="299"/>
    </location>
</feature>
<evidence type="ECO:0000256" key="1">
    <source>
        <dbReference type="ARBA" id="ARBA00004141"/>
    </source>
</evidence>
<dbReference type="CDD" id="cd00333">
    <property type="entry name" value="MIP"/>
    <property type="match status" value="1"/>
</dbReference>
<feature type="transmembrane region" description="Helical" evidence="9">
    <location>
        <begin position="186"/>
        <end position="209"/>
    </location>
</feature>
<dbReference type="PANTHER" id="PTHR43829:SF9">
    <property type="entry name" value="AQUAPORIN-9"/>
    <property type="match status" value="1"/>
</dbReference>
<dbReference type="SUPFAM" id="SSF81338">
    <property type="entry name" value="Aquaporin-like"/>
    <property type="match status" value="1"/>
</dbReference>
<accession>A0A813XHV4</accession>
<dbReference type="PROSITE" id="PS00221">
    <property type="entry name" value="MIP"/>
    <property type="match status" value="1"/>
</dbReference>
<feature type="transmembrane region" description="Helical" evidence="9">
    <location>
        <begin position="245"/>
        <end position="264"/>
    </location>
</feature>
<evidence type="ECO:0000256" key="5">
    <source>
        <dbReference type="ARBA" id="ARBA00022989"/>
    </source>
</evidence>
<dbReference type="NCBIfam" id="TIGR00861">
    <property type="entry name" value="MIP"/>
    <property type="match status" value="1"/>
</dbReference>
<evidence type="ECO:0000313" key="10">
    <source>
        <dbReference type="EMBL" id="CAF0876367.1"/>
    </source>
</evidence>
<dbReference type="InterPro" id="IPR023271">
    <property type="entry name" value="Aquaporin-like"/>
</dbReference>
<dbReference type="Proteomes" id="UP000663828">
    <property type="component" value="Unassembled WGS sequence"/>
</dbReference>
<evidence type="ECO:0000313" key="13">
    <source>
        <dbReference type="Proteomes" id="UP000663852"/>
    </source>
</evidence>
<evidence type="ECO:0000256" key="7">
    <source>
        <dbReference type="RuleBase" id="RU000477"/>
    </source>
</evidence>